<reference evidence="1" key="1">
    <citation type="submission" date="2017-05" db="UniProtKB">
        <authorList>
            <consortium name="EnsemblMetazoa"/>
        </authorList>
    </citation>
    <scope>IDENTIFICATION</scope>
</reference>
<organism evidence="1">
    <name type="scientific">Amphimedon queenslandica</name>
    <name type="common">Sponge</name>
    <dbReference type="NCBI Taxonomy" id="400682"/>
    <lineage>
        <taxon>Eukaryota</taxon>
        <taxon>Metazoa</taxon>
        <taxon>Porifera</taxon>
        <taxon>Demospongiae</taxon>
        <taxon>Heteroscleromorpha</taxon>
        <taxon>Haplosclerida</taxon>
        <taxon>Niphatidae</taxon>
        <taxon>Amphimedon</taxon>
    </lineage>
</organism>
<sequence>QNEKLINYDVTHVISVDGYSRKIVTHITSAVKNNLFMTEFGGMIYILKCIHDFSVTLECDSRSAVLTYGLWDQLRIDCGTEFYLTIYIQANLWSIYGPPNIRPFCQTTSTQ</sequence>
<protein>
    <submittedName>
        <fullName evidence="1">Uncharacterized protein</fullName>
    </submittedName>
</protein>
<evidence type="ECO:0000313" key="1">
    <source>
        <dbReference type="EnsemblMetazoa" id="Aqu2.1.38930_001"/>
    </source>
</evidence>
<proteinExistence type="predicted"/>
<accession>A0A1X7VF46</accession>
<name>A0A1X7VF46_AMPQE</name>
<dbReference type="EnsemblMetazoa" id="Aqu2.1.38930_001">
    <property type="protein sequence ID" value="Aqu2.1.38930_001"/>
    <property type="gene ID" value="Aqu2.1.38930"/>
</dbReference>
<dbReference type="InParanoid" id="A0A1X7VF46"/>
<dbReference type="AlphaFoldDB" id="A0A1X7VF46"/>